<dbReference type="Gene3D" id="3.30.9.10">
    <property type="entry name" value="D-Amino Acid Oxidase, subunit A, domain 2"/>
    <property type="match status" value="1"/>
</dbReference>
<proteinExistence type="predicted"/>
<protein>
    <submittedName>
        <fullName evidence="1">NAD(P)/FAD-dependent oxidoreductase</fullName>
    </submittedName>
</protein>
<dbReference type="Pfam" id="PF13450">
    <property type="entry name" value="NAD_binding_8"/>
    <property type="match status" value="1"/>
</dbReference>
<reference evidence="1" key="1">
    <citation type="journal article" date="2020" name="mSystems">
        <title>Genome- and Community-Level Interaction Insights into Carbon Utilization and Element Cycling Functions of Hydrothermarchaeota in Hydrothermal Sediment.</title>
        <authorList>
            <person name="Zhou Z."/>
            <person name="Liu Y."/>
            <person name="Xu W."/>
            <person name="Pan J."/>
            <person name="Luo Z.H."/>
            <person name="Li M."/>
        </authorList>
    </citation>
    <scope>NUCLEOTIDE SEQUENCE [LARGE SCALE GENOMIC DNA]</scope>
    <source>
        <strain evidence="1">SpSt-468</strain>
    </source>
</reference>
<dbReference type="PRINTS" id="PR00411">
    <property type="entry name" value="PNDRDTASEI"/>
</dbReference>
<comment type="caution">
    <text evidence="1">The sequence shown here is derived from an EMBL/GenBank/DDBJ whole genome shotgun (WGS) entry which is preliminary data.</text>
</comment>
<sequence length="368" mass="38835">METARLVVVGGGPAGLVAAAEAAKAGAEVEVFEEDREVGLPDHCAGLVSSSGLEAITQSRSFVVGKIKGARIFSPDGRRYEAKGPGVKAFVIDRPKFDVEMLRAAERAGVRINLGTRWEGGSDGRVLIIAEGTKARVSRKMGLRPAASIPAAQVDVATNAFDGDMAEIHTGGWAPGFFAWVVPRGERARVGLASYRGVPLELLNRMLEKNQYISSKVRGARRSAPIFGKVVVGGPLRKAAGKEYIAIGDAGGFVKPTTGGGVVLGCLIARIAGRVAAEALEGKAALSSFEREWRKGFGRDFTAMKLAAKVFSNMREQEIEGALRCLDNEGLLGAAIGYDMDLQGAVVSKAARSGAVRYALLPLLRSIL</sequence>
<dbReference type="PANTHER" id="PTHR42685">
    <property type="entry name" value="GERANYLGERANYL DIPHOSPHATE REDUCTASE"/>
    <property type="match status" value="1"/>
</dbReference>
<dbReference type="PANTHER" id="PTHR42685:SF18">
    <property type="entry name" value="DIGERANYLGERANYLGLYCEROPHOSPHOLIPID REDUCTASE"/>
    <property type="match status" value="1"/>
</dbReference>
<evidence type="ECO:0000313" key="1">
    <source>
        <dbReference type="EMBL" id="HFK19988.1"/>
    </source>
</evidence>
<dbReference type="EMBL" id="DSTX01000002">
    <property type="protein sequence ID" value="HFK19988.1"/>
    <property type="molecule type" value="Genomic_DNA"/>
</dbReference>
<accession>A0A7C3F151</accession>
<dbReference type="SUPFAM" id="SSF51905">
    <property type="entry name" value="FAD/NAD(P)-binding domain"/>
    <property type="match status" value="1"/>
</dbReference>
<dbReference type="InterPro" id="IPR050407">
    <property type="entry name" value="Geranylgeranyl_reductase"/>
</dbReference>
<dbReference type="InterPro" id="IPR036188">
    <property type="entry name" value="FAD/NAD-bd_sf"/>
</dbReference>
<dbReference type="Gene3D" id="3.50.50.60">
    <property type="entry name" value="FAD/NAD(P)-binding domain"/>
    <property type="match status" value="1"/>
</dbReference>
<organism evidence="1">
    <name type="scientific">Candidatus Methanomethylicus mesodigestus</name>
    <dbReference type="NCBI Taxonomy" id="1867258"/>
    <lineage>
        <taxon>Archaea</taxon>
        <taxon>Thermoproteota</taxon>
        <taxon>Methanosuratincolia</taxon>
        <taxon>Candidatus Methanomethylicales</taxon>
        <taxon>Candidatus Methanomethylicaceae</taxon>
        <taxon>Candidatus Methanomethylicus</taxon>
    </lineage>
</organism>
<gene>
    <name evidence="1" type="ORF">ENS19_01760</name>
</gene>
<name>A0A7C3F151_9CREN</name>
<dbReference type="AlphaFoldDB" id="A0A7C3F151"/>
<dbReference type="PRINTS" id="PR00368">
    <property type="entry name" value="FADPNR"/>
</dbReference>